<dbReference type="Proteomes" id="UP001448207">
    <property type="component" value="Unassembled WGS sequence"/>
</dbReference>
<reference evidence="4 5" key="1">
    <citation type="submission" date="2024-04" db="EMBL/GenBank/DDBJ databases">
        <title>Symmetric and asymmetric DNA N6-adenine methylation regulates different biological responses in Mucorales.</title>
        <authorList>
            <consortium name="Lawrence Berkeley National Laboratory"/>
            <person name="Lax C."/>
            <person name="Mondo S.J."/>
            <person name="Osorio-Concepcion M."/>
            <person name="Muszewska A."/>
            <person name="Corrochano-Luque M."/>
            <person name="Gutierrez G."/>
            <person name="Riley R."/>
            <person name="Lipzen A."/>
            <person name="Guo J."/>
            <person name="Hundley H."/>
            <person name="Amirebrahimi M."/>
            <person name="Ng V."/>
            <person name="Lorenzo-Gutierrez D."/>
            <person name="Binder U."/>
            <person name="Yang J."/>
            <person name="Song Y."/>
            <person name="Canovas D."/>
            <person name="Navarro E."/>
            <person name="Freitag M."/>
            <person name="Gabaldon T."/>
            <person name="Grigoriev I.V."/>
            <person name="Corrochano L.M."/>
            <person name="Nicolas F.E."/>
            <person name="Garre V."/>
        </authorList>
    </citation>
    <scope>NUCLEOTIDE SEQUENCE [LARGE SCALE GENOMIC DNA]</scope>
    <source>
        <strain evidence="4 5">L51</strain>
    </source>
</reference>
<dbReference type="InterPro" id="IPR008936">
    <property type="entry name" value="Rho_GTPase_activation_prot"/>
</dbReference>
<dbReference type="PANTHER" id="PTHR15228">
    <property type="entry name" value="SPERMATHECAL PHYSIOLOGY VARIANT"/>
    <property type="match status" value="1"/>
</dbReference>
<organism evidence="4 5">
    <name type="scientific">Phycomyces blakesleeanus</name>
    <dbReference type="NCBI Taxonomy" id="4837"/>
    <lineage>
        <taxon>Eukaryota</taxon>
        <taxon>Fungi</taxon>
        <taxon>Fungi incertae sedis</taxon>
        <taxon>Mucoromycota</taxon>
        <taxon>Mucoromycotina</taxon>
        <taxon>Mucoromycetes</taxon>
        <taxon>Mucorales</taxon>
        <taxon>Phycomycetaceae</taxon>
        <taxon>Phycomyces</taxon>
    </lineage>
</organism>
<proteinExistence type="predicted"/>
<keyword evidence="5" id="KW-1185">Reference proteome</keyword>
<evidence type="ECO:0000313" key="5">
    <source>
        <dbReference type="Proteomes" id="UP001448207"/>
    </source>
</evidence>
<evidence type="ECO:0000256" key="2">
    <source>
        <dbReference type="SAM" id="MobiDB-lite"/>
    </source>
</evidence>
<accession>A0ABR3B1L6</accession>
<dbReference type="EMBL" id="JBCLYO010000008">
    <property type="protein sequence ID" value="KAL0086480.1"/>
    <property type="molecule type" value="Genomic_DNA"/>
</dbReference>
<dbReference type="PROSITE" id="PS50238">
    <property type="entry name" value="RHOGAP"/>
    <property type="match status" value="1"/>
</dbReference>
<dbReference type="SUPFAM" id="SSF48350">
    <property type="entry name" value="GTPase activation domain, GAP"/>
    <property type="match status" value="1"/>
</dbReference>
<keyword evidence="1" id="KW-0343">GTPase activation</keyword>
<dbReference type="SMART" id="SM00324">
    <property type="entry name" value="RhoGAP"/>
    <property type="match status" value="1"/>
</dbReference>
<gene>
    <name evidence="4" type="ORF">J3Q64DRAFT_1496350</name>
</gene>
<dbReference type="InterPro" id="IPR051025">
    <property type="entry name" value="RhoGAP"/>
</dbReference>
<feature type="compositionally biased region" description="Basic residues" evidence="2">
    <location>
        <begin position="350"/>
        <end position="360"/>
    </location>
</feature>
<evidence type="ECO:0000259" key="3">
    <source>
        <dbReference type="PROSITE" id="PS50238"/>
    </source>
</evidence>
<dbReference type="InterPro" id="IPR000198">
    <property type="entry name" value="RhoGAP_dom"/>
</dbReference>
<comment type="caution">
    <text evidence="4">The sequence shown here is derived from an EMBL/GenBank/DDBJ whole genome shotgun (WGS) entry which is preliminary data.</text>
</comment>
<evidence type="ECO:0000313" key="4">
    <source>
        <dbReference type="EMBL" id="KAL0086480.1"/>
    </source>
</evidence>
<evidence type="ECO:0000256" key="1">
    <source>
        <dbReference type="ARBA" id="ARBA00022468"/>
    </source>
</evidence>
<name>A0ABR3B1L6_PHYBL</name>
<dbReference type="Gene3D" id="1.10.555.10">
    <property type="entry name" value="Rho GTPase activation protein"/>
    <property type="match status" value="1"/>
</dbReference>
<dbReference type="PANTHER" id="PTHR15228:SF25">
    <property type="entry name" value="F-BAR DOMAIN-CONTAINING PROTEIN"/>
    <property type="match status" value="1"/>
</dbReference>
<feature type="domain" description="Rho-GAP" evidence="3">
    <location>
        <begin position="61"/>
        <end position="256"/>
    </location>
</feature>
<feature type="region of interest" description="Disordered" evidence="2">
    <location>
        <begin position="340"/>
        <end position="368"/>
    </location>
</feature>
<sequence length="400" mass="44700">MSSVDAPNVLTSTQKTLIRSWWKKATATNPRADSFRNIKTPIGERSIFGTALSESIKYAHSSISYIDNHLGVQCFGIIPTIIAKCGSYLKEEGLTTEGIFRLAGSAKRIGMLQQIFETPDQYGLQFDWIGYTVHDAASVMRRFLNHLPEPVITLDYYRPFKDTMAMSFASTEAKIEAFQTLIECLPLANQYLLLYILDMLGIFSRTCKVTRMDTACLAAVFAPGILSHPNDALSPAGYKESQLVLEFLIEHQERFTMPRSRIALVENSVLPRNPSTIACNNQPMPLSRSASTRSAKSINATLDGSNIDISNFPLPPQTPPNLYTSSPASRSVTNMMTFMDSNPPTTPGLRRSKTTPNKRNRFGERETQQVIYVNRNASQDGKKVGRWKSIRRLPTEIDTL</sequence>
<protein>
    <submittedName>
        <fullName evidence="4">Rho GTPase activation protein</fullName>
    </submittedName>
</protein>
<dbReference type="Pfam" id="PF00620">
    <property type="entry name" value="RhoGAP"/>
    <property type="match status" value="1"/>
</dbReference>